<proteinExistence type="predicted"/>
<keyword evidence="2" id="KW-1185">Reference proteome</keyword>
<sequence length="60" mass="7287">MFYVAYNLGKILFHYKNRFSHHLYQNQKNSNMTFDHIAGLTAEKIEIQEFIDFLKQPQKH</sequence>
<gene>
    <name evidence="1" type="ORF">J8J04_02270</name>
</gene>
<reference evidence="1" key="1">
    <citation type="submission" date="2021-04" db="EMBL/GenBank/DDBJ databases">
        <title>Draft genome sequence of StrPh-CL8, a phytoplasma strain causing strawberry phyllody in Chile.</title>
        <authorList>
            <person name="Cui W."/>
            <person name="Zamorano A."/>
            <person name="Fiore N."/>
        </authorList>
    </citation>
    <scope>NUCLEOTIDE SEQUENCE [LARGE SCALE GENOMIC DNA]</scope>
    <source>
        <strain evidence="1">StrPh-Cl</strain>
    </source>
</reference>
<protein>
    <submittedName>
        <fullName evidence="1">Uncharacterized protein</fullName>
    </submittedName>
</protein>
<accession>A0ABS5K414</accession>
<evidence type="ECO:0000313" key="1">
    <source>
        <dbReference type="EMBL" id="MBS2126504.1"/>
    </source>
</evidence>
<name>A0ABS5K414_9MOLU</name>
<comment type="caution">
    <text evidence="1">The sequence shown here is derived from an EMBL/GenBank/DDBJ whole genome shotgun (WGS) entry which is preliminary data.</text>
</comment>
<organism evidence="1 2">
    <name type="scientific">'Fragaria x ananassa' phyllody phytoplasma</name>
    <dbReference type="NCBI Taxonomy" id="2358428"/>
    <lineage>
        <taxon>Bacteria</taxon>
        <taxon>Bacillati</taxon>
        <taxon>Mycoplasmatota</taxon>
        <taxon>Mollicutes</taxon>
        <taxon>Acholeplasmatales</taxon>
        <taxon>Acholeplasmataceae</taxon>
        <taxon>Candidatus Phytoplasma</taxon>
        <taxon>16SrXIII (Mexican periwinkle virescence group)</taxon>
    </lineage>
</organism>
<evidence type="ECO:0000313" key="2">
    <source>
        <dbReference type="Proteomes" id="UP000811481"/>
    </source>
</evidence>
<dbReference type="Proteomes" id="UP000811481">
    <property type="component" value="Unassembled WGS sequence"/>
</dbReference>
<dbReference type="EMBL" id="JAGVRH010000007">
    <property type="protein sequence ID" value="MBS2126504.1"/>
    <property type="molecule type" value="Genomic_DNA"/>
</dbReference>